<dbReference type="GO" id="GO:0008270">
    <property type="term" value="F:zinc ion binding"/>
    <property type="evidence" value="ECO:0007669"/>
    <property type="project" value="UniProtKB-KW"/>
</dbReference>
<feature type="region of interest" description="Disordered" evidence="12">
    <location>
        <begin position="302"/>
        <end position="327"/>
    </location>
</feature>
<feature type="domain" description="C2H2-type" evidence="13">
    <location>
        <begin position="481"/>
        <end position="510"/>
    </location>
</feature>
<dbReference type="OrthoDB" id="6077919at2759"/>
<dbReference type="GO" id="GO:0001228">
    <property type="term" value="F:DNA-binding transcription activator activity, RNA polymerase II-specific"/>
    <property type="evidence" value="ECO:0007669"/>
    <property type="project" value="TreeGrafter"/>
</dbReference>
<keyword evidence="6" id="KW-0862">Zinc</keyword>
<evidence type="ECO:0000256" key="12">
    <source>
        <dbReference type="SAM" id="MobiDB-lite"/>
    </source>
</evidence>
<dbReference type="RefSeq" id="XP_034237023.1">
    <property type="nucleotide sequence ID" value="XM_034381132.1"/>
</dbReference>
<evidence type="ECO:0000256" key="1">
    <source>
        <dbReference type="ARBA" id="ARBA00004123"/>
    </source>
</evidence>
<keyword evidence="5 11" id="KW-0863">Zinc-finger</keyword>
<feature type="compositionally biased region" description="Low complexity" evidence="12">
    <location>
        <begin position="619"/>
        <end position="631"/>
    </location>
</feature>
<keyword evidence="8" id="KW-0238">DNA-binding</keyword>
<name>A0A6P8YBL9_THRPL</name>
<dbReference type="InterPro" id="IPR013087">
    <property type="entry name" value="Znf_C2H2_type"/>
</dbReference>
<feature type="domain" description="C2H2-type" evidence="13">
    <location>
        <begin position="595"/>
        <end position="623"/>
    </location>
</feature>
<keyword evidence="3" id="KW-0479">Metal-binding</keyword>
<feature type="domain" description="C2H2-type" evidence="13">
    <location>
        <begin position="44"/>
        <end position="66"/>
    </location>
</feature>
<dbReference type="InterPro" id="IPR036236">
    <property type="entry name" value="Znf_C2H2_sf"/>
</dbReference>
<feature type="compositionally biased region" description="Basic and acidic residues" evidence="12">
    <location>
        <begin position="302"/>
        <end position="318"/>
    </location>
</feature>
<dbReference type="PROSITE" id="PS00028">
    <property type="entry name" value="ZINC_FINGER_C2H2_1"/>
    <property type="match status" value="12"/>
</dbReference>
<feature type="domain" description="C2H2-type" evidence="13">
    <location>
        <begin position="282"/>
        <end position="309"/>
    </location>
</feature>
<evidence type="ECO:0000256" key="3">
    <source>
        <dbReference type="ARBA" id="ARBA00022723"/>
    </source>
</evidence>
<dbReference type="PANTHER" id="PTHR24393">
    <property type="entry name" value="ZINC FINGER PROTEIN"/>
    <property type="match status" value="1"/>
</dbReference>
<evidence type="ECO:0000256" key="10">
    <source>
        <dbReference type="ARBA" id="ARBA00023242"/>
    </source>
</evidence>
<dbReference type="SUPFAM" id="SSF57667">
    <property type="entry name" value="beta-beta-alpha zinc fingers"/>
    <property type="match status" value="7"/>
</dbReference>
<dbReference type="InParanoid" id="A0A6P8YBL9"/>
<dbReference type="Pfam" id="PF00096">
    <property type="entry name" value="zf-C2H2"/>
    <property type="match status" value="7"/>
</dbReference>
<protein>
    <submittedName>
        <fullName evidence="15">Zinc finger protein 382-like</fullName>
    </submittedName>
</protein>
<dbReference type="PANTHER" id="PTHR24393:SF15">
    <property type="entry name" value="IP01243P-RELATED"/>
    <property type="match status" value="1"/>
</dbReference>
<dbReference type="Proteomes" id="UP000515158">
    <property type="component" value="Unplaced"/>
</dbReference>
<reference evidence="15" key="1">
    <citation type="submission" date="2025-08" db="UniProtKB">
        <authorList>
            <consortium name="RefSeq"/>
        </authorList>
    </citation>
    <scope>IDENTIFICATION</scope>
    <source>
        <tissue evidence="15">Total insect</tissue>
    </source>
</reference>
<gene>
    <name evidence="15" type="primary">LOC117642690</name>
</gene>
<evidence type="ECO:0000256" key="4">
    <source>
        <dbReference type="ARBA" id="ARBA00022737"/>
    </source>
</evidence>
<comment type="subcellular location">
    <subcellularLocation>
        <location evidence="1">Nucleus</location>
    </subcellularLocation>
</comment>
<dbReference type="AlphaFoldDB" id="A0A6P8YBL9"/>
<dbReference type="GO" id="GO:0000978">
    <property type="term" value="F:RNA polymerase II cis-regulatory region sequence-specific DNA binding"/>
    <property type="evidence" value="ECO:0007669"/>
    <property type="project" value="TreeGrafter"/>
</dbReference>
<feature type="domain" description="C2H2-type" evidence="13">
    <location>
        <begin position="539"/>
        <end position="566"/>
    </location>
</feature>
<dbReference type="Pfam" id="PF13912">
    <property type="entry name" value="zf-C2H2_6"/>
    <property type="match status" value="1"/>
</dbReference>
<feature type="domain" description="C2H2-type" evidence="13">
    <location>
        <begin position="342"/>
        <end position="365"/>
    </location>
</feature>
<evidence type="ECO:0000256" key="11">
    <source>
        <dbReference type="PROSITE-ProRule" id="PRU00042"/>
    </source>
</evidence>
<dbReference type="FunFam" id="3.30.160.60:FF:000688">
    <property type="entry name" value="zinc finger protein 197 isoform X1"/>
    <property type="match status" value="1"/>
</dbReference>
<evidence type="ECO:0000259" key="13">
    <source>
        <dbReference type="PROSITE" id="PS50157"/>
    </source>
</evidence>
<dbReference type="GO" id="GO:0005634">
    <property type="term" value="C:nucleus"/>
    <property type="evidence" value="ECO:0007669"/>
    <property type="project" value="UniProtKB-SubCell"/>
</dbReference>
<accession>A0A6P8YBL9</accession>
<dbReference type="Gene3D" id="3.30.160.60">
    <property type="entry name" value="Classic Zinc Finger"/>
    <property type="match status" value="9"/>
</dbReference>
<feature type="compositionally biased region" description="Basic and acidic residues" evidence="12">
    <location>
        <begin position="655"/>
        <end position="672"/>
    </location>
</feature>
<dbReference type="FunFam" id="3.30.160.60:FF:000446">
    <property type="entry name" value="Zinc finger protein"/>
    <property type="match status" value="1"/>
</dbReference>
<sequence length="672" mass="75753">MPKTSLNSHQEKVDGYKCEICSLTLPRLHSLRVHLRDVHQENAFQCETCEERLPSRSLLKSHAKKHLMGNIKGDTSLSNVHASLKNLHPPKRKRINVKPVKNVLQSRQKCILKDLSSVQRSCKAKKFVDGVTNVSNMTPECMVSETDPLESQECHDNNAPFVLSDPTAAKDMISDMICIPKEYLLMEFKQEGDSYDAPNTPGIIVSNSDDISVNTSHVPPVSGDEQNMTEMIEVLKVDVNNETVDESSRTELNEDVEVIGSDNSMKQELPNNDSEPVPSCLLACSLCNETFSDEISLATHESLHDRLSSSDGDGHESDNEQDSNLGMQSHDYLSKLKGTGEFTCDKCPISFPRQHMLKMHAFKIHGDNPFQCLICEERCPTRRSLTQHKQVHVVDGAFKCETCGVSQAKYSNFLRHLKLHSGTRDYTCEWCGQSFTTSTVLIRHRRRHTGEKPYSCDVCGERFARLYGLKVHQSKHVGRSYFCTEENCSKGFYSKSALNNHLKSHLPERPYKCVACGCGFYMSSHYKDHLRKHTGEKPFVCEVCRKSFARKAELVVHVRVHTGERPYVCSDCDKAFSSLTALKHHSLTHTRSRENKCNECGRVFKNKGALKRHVKCTHNSNSSDESGDSFSLYLSDEEEENNVDSPESLTEGGEPENHDKCVDSEKGEVDKV</sequence>
<feature type="domain" description="C2H2-type" evidence="13">
    <location>
        <begin position="567"/>
        <end position="594"/>
    </location>
</feature>
<dbReference type="GeneID" id="117642690"/>
<dbReference type="FunFam" id="3.30.160.60:FF:002343">
    <property type="entry name" value="Zinc finger protein 33A"/>
    <property type="match status" value="1"/>
</dbReference>
<evidence type="ECO:0000313" key="15">
    <source>
        <dbReference type="RefSeq" id="XP_034237023.1"/>
    </source>
</evidence>
<keyword evidence="10" id="KW-0539">Nucleus</keyword>
<keyword evidence="4" id="KW-0677">Repeat</keyword>
<feature type="domain" description="C2H2-type" evidence="13">
    <location>
        <begin position="16"/>
        <end position="39"/>
    </location>
</feature>
<evidence type="ECO:0000256" key="9">
    <source>
        <dbReference type="ARBA" id="ARBA00023163"/>
    </source>
</evidence>
<keyword evidence="7" id="KW-0805">Transcription regulation</keyword>
<evidence type="ECO:0000313" key="14">
    <source>
        <dbReference type="Proteomes" id="UP000515158"/>
    </source>
</evidence>
<keyword evidence="9" id="KW-0804">Transcription</keyword>
<dbReference type="FunFam" id="3.30.160.60:FF:000032">
    <property type="entry name" value="Krueppel-like factor 4"/>
    <property type="match status" value="1"/>
</dbReference>
<feature type="domain" description="C2H2-type" evidence="13">
    <location>
        <begin position="426"/>
        <end position="453"/>
    </location>
</feature>
<keyword evidence="14" id="KW-1185">Reference proteome</keyword>
<dbReference type="SMART" id="SM00355">
    <property type="entry name" value="ZnF_C2H2"/>
    <property type="match status" value="13"/>
</dbReference>
<evidence type="ECO:0000256" key="8">
    <source>
        <dbReference type="ARBA" id="ARBA00023125"/>
    </source>
</evidence>
<feature type="domain" description="C2H2-type" evidence="13">
    <location>
        <begin position="398"/>
        <end position="425"/>
    </location>
</feature>
<proteinExistence type="inferred from homology"/>
<evidence type="ECO:0000256" key="7">
    <source>
        <dbReference type="ARBA" id="ARBA00023015"/>
    </source>
</evidence>
<feature type="domain" description="C2H2-type" evidence="13">
    <location>
        <begin position="454"/>
        <end position="481"/>
    </location>
</feature>
<organism evidence="15">
    <name type="scientific">Thrips palmi</name>
    <name type="common">Melon thrips</name>
    <dbReference type="NCBI Taxonomy" id="161013"/>
    <lineage>
        <taxon>Eukaryota</taxon>
        <taxon>Metazoa</taxon>
        <taxon>Ecdysozoa</taxon>
        <taxon>Arthropoda</taxon>
        <taxon>Hexapoda</taxon>
        <taxon>Insecta</taxon>
        <taxon>Pterygota</taxon>
        <taxon>Neoptera</taxon>
        <taxon>Paraneoptera</taxon>
        <taxon>Thysanoptera</taxon>
        <taxon>Terebrantia</taxon>
        <taxon>Thripoidea</taxon>
        <taxon>Thripidae</taxon>
        <taxon>Thrips</taxon>
    </lineage>
</organism>
<dbReference type="GO" id="GO:0030674">
    <property type="term" value="F:protein-macromolecule adaptor activity"/>
    <property type="evidence" value="ECO:0007669"/>
    <property type="project" value="UniProtKB-ARBA"/>
</dbReference>
<evidence type="ECO:0000256" key="6">
    <source>
        <dbReference type="ARBA" id="ARBA00022833"/>
    </source>
</evidence>
<feature type="region of interest" description="Disordered" evidence="12">
    <location>
        <begin position="617"/>
        <end position="672"/>
    </location>
</feature>
<evidence type="ECO:0000256" key="2">
    <source>
        <dbReference type="ARBA" id="ARBA00006991"/>
    </source>
</evidence>
<evidence type="ECO:0000256" key="5">
    <source>
        <dbReference type="ARBA" id="ARBA00022771"/>
    </source>
</evidence>
<comment type="similarity">
    <text evidence="2">Belongs to the krueppel C2H2-type zinc-finger protein family.</text>
</comment>
<dbReference type="KEGG" id="tpal:117642690"/>
<dbReference type="PROSITE" id="PS50157">
    <property type="entry name" value="ZINC_FINGER_C2H2_2"/>
    <property type="match status" value="12"/>
</dbReference>
<feature type="domain" description="C2H2-type" evidence="13">
    <location>
        <begin position="511"/>
        <end position="538"/>
    </location>
</feature>